<dbReference type="PANTHER" id="PTHR12117:SF0">
    <property type="entry name" value="PROLYL 3-HYDROXYLASE OGFOD1"/>
    <property type="match status" value="1"/>
</dbReference>
<organism evidence="11 12">
    <name type="scientific">Diploptera punctata</name>
    <name type="common">Pacific beetle cockroach</name>
    <dbReference type="NCBI Taxonomy" id="6984"/>
    <lineage>
        <taxon>Eukaryota</taxon>
        <taxon>Metazoa</taxon>
        <taxon>Ecdysozoa</taxon>
        <taxon>Arthropoda</taxon>
        <taxon>Hexapoda</taxon>
        <taxon>Insecta</taxon>
        <taxon>Pterygota</taxon>
        <taxon>Neoptera</taxon>
        <taxon>Polyneoptera</taxon>
        <taxon>Dictyoptera</taxon>
        <taxon>Blattodea</taxon>
        <taxon>Blaberoidea</taxon>
        <taxon>Blaberidae</taxon>
        <taxon>Diplopterinae</taxon>
        <taxon>Diploptera</taxon>
    </lineage>
</organism>
<evidence type="ECO:0000259" key="10">
    <source>
        <dbReference type="PROSITE" id="PS51471"/>
    </source>
</evidence>
<reference evidence="11" key="1">
    <citation type="journal article" date="2023" name="IScience">
        <title>Live-bearing cockroach genome reveals convergent evolutionary mechanisms linked to viviparity in insects and beyond.</title>
        <authorList>
            <person name="Fouks B."/>
            <person name="Harrison M.C."/>
            <person name="Mikhailova A.A."/>
            <person name="Marchal E."/>
            <person name="English S."/>
            <person name="Carruthers M."/>
            <person name="Jennings E.C."/>
            <person name="Chiamaka E.L."/>
            <person name="Frigard R.A."/>
            <person name="Pippel M."/>
            <person name="Attardo G.M."/>
            <person name="Benoit J.B."/>
            <person name="Bornberg-Bauer E."/>
            <person name="Tobe S.S."/>
        </authorList>
    </citation>
    <scope>NUCLEOTIDE SEQUENCE</scope>
    <source>
        <strain evidence="11">Stay&amp;Tobe</strain>
    </source>
</reference>
<dbReference type="GO" id="GO:0031418">
    <property type="term" value="F:L-ascorbic acid binding"/>
    <property type="evidence" value="ECO:0007669"/>
    <property type="project" value="UniProtKB-KW"/>
</dbReference>
<evidence type="ECO:0000256" key="5">
    <source>
        <dbReference type="ARBA" id="ARBA00022964"/>
    </source>
</evidence>
<evidence type="ECO:0000313" key="12">
    <source>
        <dbReference type="Proteomes" id="UP001233999"/>
    </source>
</evidence>
<gene>
    <name evidence="11" type="ORF">L9F63_024571</name>
</gene>
<keyword evidence="3" id="KW-0479">Metal-binding</keyword>
<keyword evidence="7" id="KW-0408">Iron</keyword>
<evidence type="ECO:0000313" key="11">
    <source>
        <dbReference type="EMBL" id="KAJ9579320.1"/>
    </source>
</evidence>
<dbReference type="PROSITE" id="PS51471">
    <property type="entry name" value="FE2OG_OXY"/>
    <property type="match status" value="1"/>
</dbReference>
<dbReference type="PANTHER" id="PTHR12117">
    <property type="entry name" value="HISTONE ACETYLTRANSFERASE COMPLEX"/>
    <property type="match status" value="1"/>
</dbReference>
<dbReference type="GO" id="GO:0005506">
    <property type="term" value="F:iron ion binding"/>
    <property type="evidence" value="ECO:0007669"/>
    <property type="project" value="InterPro"/>
</dbReference>
<name>A0AAD7ZER1_DIPPU</name>
<dbReference type="InterPro" id="IPR005123">
    <property type="entry name" value="Oxoglu/Fe-dep_dioxygenase_dom"/>
</dbReference>
<proteinExistence type="inferred from homology"/>
<comment type="cofactor">
    <cofactor evidence="1">
        <name>L-ascorbate</name>
        <dbReference type="ChEBI" id="CHEBI:38290"/>
    </cofactor>
</comment>
<dbReference type="SMART" id="SM00702">
    <property type="entry name" value="P4Hc"/>
    <property type="match status" value="1"/>
</dbReference>
<dbReference type="GO" id="GO:0006449">
    <property type="term" value="P:regulation of translational termination"/>
    <property type="evidence" value="ECO:0007669"/>
    <property type="project" value="TreeGrafter"/>
</dbReference>
<dbReference type="GO" id="GO:0031543">
    <property type="term" value="F:peptidyl-proline dioxygenase activity"/>
    <property type="evidence" value="ECO:0007669"/>
    <property type="project" value="UniProtKB-ARBA"/>
</dbReference>
<dbReference type="Pfam" id="PF10637">
    <property type="entry name" value="Ofd1_CTDD"/>
    <property type="match status" value="1"/>
</dbReference>
<dbReference type="Gene3D" id="2.60.120.620">
    <property type="entry name" value="q2cbj1_9rhob like domain"/>
    <property type="match status" value="2"/>
</dbReference>
<evidence type="ECO:0000256" key="4">
    <source>
        <dbReference type="ARBA" id="ARBA00022896"/>
    </source>
</evidence>
<dbReference type="AlphaFoldDB" id="A0AAD7ZER1"/>
<comment type="caution">
    <text evidence="11">The sequence shown here is derived from an EMBL/GenBank/DDBJ whole genome shotgun (WGS) entry which is preliminary data.</text>
</comment>
<dbReference type="EMBL" id="JASPKZ010008513">
    <property type="protein sequence ID" value="KAJ9579320.1"/>
    <property type="molecule type" value="Genomic_DNA"/>
</dbReference>
<comment type="similarity">
    <text evidence="2">Belongs to the TPA1 family.</text>
</comment>
<protein>
    <recommendedName>
        <fullName evidence="8">uS12 prolyl 3-hydroxylase</fullName>
    </recommendedName>
</protein>
<evidence type="ECO:0000256" key="7">
    <source>
        <dbReference type="ARBA" id="ARBA00023004"/>
    </source>
</evidence>
<dbReference type="InterPro" id="IPR019601">
    <property type="entry name" value="Oxoglutarate/Fe-dep_Oase_C"/>
</dbReference>
<dbReference type="InterPro" id="IPR039558">
    <property type="entry name" value="TPA1/OFD1_N"/>
</dbReference>
<dbReference type="Proteomes" id="UP001233999">
    <property type="component" value="Unassembled WGS sequence"/>
</dbReference>
<evidence type="ECO:0000256" key="1">
    <source>
        <dbReference type="ARBA" id="ARBA00001961"/>
    </source>
</evidence>
<keyword evidence="12" id="KW-1185">Reference proteome</keyword>
<dbReference type="InterPro" id="IPR051842">
    <property type="entry name" value="uS12_prolyl_hydroxylase"/>
</dbReference>
<sequence length="474" mass="55039">MNNKRKALTEESEVVPVKLKYHRTDFLSENLKKIIGILNRSWCNDEPLNTDDVTVSSYPFRHCVIRNFIQDKEYLKCLKEEVCGFQFSRKHNDLYQYYQSADFSTIDKTYVNKMKRFLKEECRAFLQSVTGIVLNKKISSACSSYSFTDHLLCHDDKCEDRRVAFILYLNEGWLPENGGALELFSSTEDGDPDEVVSALQPIYNSFVFFEVTNNSFHQVAEVTSRESARLSINGWFHGTVPSDIVPNVIVPLERPLYAPMHVTTSLISHINRLYMDPDIQTQITENFERDSEILLPDFFDIPFYRQICKSLRAESLIWTTNGPANRRKYEVLHEENLPSLLHHVIQFFKSEEFFQFLSALTKLDLEPDEDDMPMCSYQVERWKKGFYTLLHDVEKKKTHYALDVILCCNVEGTKSLQSGFLSYVAENADEELLTLVPSYNALALTFRDSETNCFAKYINSLFKGFFPCPLIHLL</sequence>
<evidence type="ECO:0000256" key="6">
    <source>
        <dbReference type="ARBA" id="ARBA00023002"/>
    </source>
</evidence>
<evidence type="ECO:0000256" key="9">
    <source>
        <dbReference type="ARBA" id="ARBA00047444"/>
    </source>
</evidence>
<evidence type="ECO:0000256" key="8">
    <source>
        <dbReference type="ARBA" id="ARBA00029938"/>
    </source>
</evidence>
<evidence type="ECO:0000256" key="2">
    <source>
        <dbReference type="ARBA" id="ARBA00007443"/>
    </source>
</evidence>
<reference evidence="11" key="2">
    <citation type="submission" date="2023-05" db="EMBL/GenBank/DDBJ databases">
        <authorList>
            <person name="Fouks B."/>
        </authorList>
    </citation>
    <scope>NUCLEOTIDE SEQUENCE</scope>
    <source>
        <strain evidence="11">Stay&amp;Tobe</strain>
        <tissue evidence="11">Testes</tissue>
    </source>
</reference>
<dbReference type="InterPro" id="IPR006620">
    <property type="entry name" value="Pro_4_hyd_alph"/>
</dbReference>
<keyword evidence="4" id="KW-0847">Vitamin C</keyword>
<feature type="domain" description="Fe2OG dioxygenase" evidence="10">
    <location>
        <begin position="137"/>
        <end position="238"/>
    </location>
</feature>
<keyword evidence="6" id="KW-0560">Oxidoreductase</keyword>
<accession>A0AAD7ZER1</accession>
<keyword evidence="5" id="KW-0223">Dioxygenase</keyword>
<dbReference type="GO" id="GO:0005737">
    <property type="term" value="C:cytoplasm"/>
    <property type="evidence" value="ECO:0007669"/>
    <property type="project" value="TreeGrafter"/>
</dbReference>
<evidence type="ECO:0000256" key="3">
    <source>
        <dbReference type="ARBA" id="ARBA00022723"/>
    </source>
</evidence>
<dbReference type="Pfam" id="PF13661">
    <property type="entry name" value="2OG-FeII_Oxy_4"/>
    <property type="match status" value="1"/>
</dbReference>
<comment type="catalytic activity">
    <reaction evidence="9">
        <text>[ribosomal protein uS12]-L-proline + 2-oxoglutarate + O2 = [ribosomal protein uS12]-(3S)-3-hydroxy-L-proline + succinate + CO2</text>
        <dbReference type="Rhea" id="RHEA:54156"/>
        <dbReference type="Rhea" id="RHEA-COMP:13816"/>
        <dbReference type="Rhea" id="RHEA-COMP:13818"/>
        <dbReference type="ChEBI" id="CHEBI:15379"/>
        <dbReference type="ChEBI" id="CHEBI:16526"/>
        <dbReference type="ChEBI" id="CHEBI:16810"/>
        <dbReference type="ChEBI" id="CHEBI:30031"/>
        <dbReference type="ChEBI" id="CHEBI:50342"/>
        <dbReference type="ChEBI" id="CHEBI:85428"/>
    </reaction>
</comment>